<evidence type="ECO:0000256" key="6">
    <source>
        <dbReference type="SAM" id="SignalP"/>
    </source>
</evidence>
<dbReference type="AlphaFoldDB" id="A0A916VIK4"/>
<evidence type="ECO:0000256" key="3">
    <source>
        <dbReference type="ARBA" id="ARBA00023237"/>
    </source>
</evidence>
<dbReference type="InterPro" id="IPR012910">
    <property type="entry name" value="Plug_dom"/>
</dbReference>
<dbReference type="Gene3D" id="2.40.170.20">
    <property type="entry name" value="TonB-dependent receptor, beta-barrel domain"/>
    <property type="match status" value="1"/>
</dbReference>
<feature type="region of interest" description="Disordered" evidence="5">
    <location>
        <begin position="642"/>
        <end position="669"/>
    </location>
</feature>
<dbReference type="PANTHER" id="PTHR47234:SF2">
    <property type="entry name" value="TONB-DEPENDENT RECEPTOR"/>
    <property type="match status" value="1"/>
</dbReference>
<evidence type="ECO:0000256" key="2">
    <source>
        <dbReference type="ARBA" id="ARBA00023136"/>
    </source>
</evidence>
<feature type="chain" id="PRO_5037115786" evidence="6">
    <location>
        <begin position="25"/>
        <end position="951"/>
    </location>
</feature>
<comment type="subcellular location">
    <subcellularLocation>
        <location evidence="1 4">Cell outer membrane</location>
    </subcellularLocation>
</comment>
<keyword evidence="2 4" id="KW-0472">Membrane</keyword>
<dbReference type="Pfam" id="PF00593">
    <property type="entry name" value="TonB_dep_Rec_b-barrel"/>
    <property type="match status" value="1"/>
</dbReference>
<dbReference type="Pfam" id="PF07715">
    <property type="entry name" value="Plug"/>
    <property type="match status" value="1"/>
</dbReference>
<dbReference type="Gene3D" id="2.170.130.10">
    <property type="entry name" value="TonB-dependent receptor, plug domain"/>
    <property type="match status" value="1"/>
</dbReference>
<keyword evidence="6" id="KW-0732">Signal</keyword>
<evidence type="ECO:0000259" key="8">
    <source>
        <dbReference type="Pfam" id="PF07715"/>
    </source>
</evidence>
<evidence type="ECO:0000256" key="4">
    <source>
        <dbReference type="RuleBase" id="RU003357"/>
    </source>
</evidence>
<dbReference type="RefSeq" id="WP_068810824.1">
    <property type="nucleotide sequence ID" value="NZ_BMIY01000007.1"/>
</dbReference>
<evidence type="ECO:0000313" key="9">
    <source>
        <dbReference type="EMBL" id="GFZ75746.1"/>
    </source>
</evidence>
<keyword evidence="9" id="KW-0675">Receptor</keyword>
<dbReference type="SUPFAM" id="SSF56935">
    <property type="entry name" value="Porins"/>
    <property type="match status" value="1"/>
</dbReference>
<dbReference type="InterPro" id="IPR036942">
    <property type="entry name" value="Beta-barrel_TonB_sf"/>
</dbReference>
<evidence type="ECO:0000313" key="10">
    <source>
        <dbReference type="Proteomes" id="UP000627715"/>
    </source>
</evidence>
<gene>
    <name evidence="9" type="ORF">GCM10011403_17640</name>
</gene>
<dbReference type="GO" id="GO:0009279">
    <property type="term" value="C:cell outer membrane"/>
    <property type="evidence" value="ECO:0007669"/>
    <property type="project" value="UniProtKB-SubCell"/>
</dbReference>
<feature type="domain" description="TonB-dependent receptor-like beta-barrel" evidence="7">
    <location>
        <begin position="390"/>
        <end position="917"/>
    </location>
</feature>
<protein>
    <submittedName>
        <fullName evidence="9">TonB-dependent receptor</fullName>
    </submittedName>
</protein>
<dbReference type="PANTHER" id="PTHR47234">
    <property type="match status" value="1"/>
</dbReference>
<reference evidence="9" key="2">
    <citation type="submission" date="2020-09" db="EMBL/GenBank/DDBJ databases">
        <authorList>
            <person name="Sun Q."/>
            <person name="Zhou Y."/>
        </authorList>
    </citation>
    <scope>NUCLEOTIDE SEQUENCE</scope>
    <source>
        <strain evidence="9">CGMCC 1.15425</strain>
    </source>
</reference>
<dbReference type="InterPro" id="IPR037066">
    <property type="entry name" value="Plug_dom_sf"/>
</dbReference>
<evidence type="ECO:0000256" key="1">
    <source>
        <dbReference type="ARBA" id="ARBA00004442"/>
    </source>
</evidence>
<keyword evidence="3" id="KW-0998">Cell outer membrane</keyword>
<dbReference type="EMBL" id="BMIY01000007">
    <property type="protein sequence ID" value="GFZ75746.1"/>
    <property type="molecule type" value="Genomic_DNA"/>
</dbReference>
<evidence type="ECO:0000256" key="5">
    <source>
        <dbReference type="SAM" id="MobiDB-lite"/>
    </source>
</evidence>
<dbReference type="OrthoDB" id="176248at2"/>
<dbReference type="InterPro" id="IPR000531">
    <property type="entry name" value="Beta-barrel_TonB"/>
</dbReference>
<feature type="compositionally biased region" description="Polar residues" evidence="5">
    <location>
        <begin position="656"/>
        <end position="669"/>
    </location>
</feature>
<keyword evidence="4" id="KW-0798">TonB box</keyword>
<comment type="caution">
    <text evidence="9">The sequence shown here is derived from an EMBL/GenBank/DDBJ whole genome shotgun (WGS) entry which is preliminary data.</text>
</comment>
<accession>A0A916VIK4</accession>
<feature type="domain" description="TonB-dependent receptor plug" evidence="8">
    <location>
        <begin position="54"/>
        <end position="164"/>
    </location>
</feature>
<sequence>MKPSQPAKTLLLTLSIIAANQSFAQQTQENSESEGDIEEVVVTGSFIRNSQFTNASPIETITTDDIWQSGAANLGEYIRDLPYMENIDTVANTLDAGDGQQDSNSARFNLRGLGVDSTLTLMDGRRTANAGAVSSLLPSIAQQTIEIVTDGGAALYGADAVAGVANIIPYKEFEGVRARTYYKRDGRGGTEQSSVELMTGLSFDNIGVNWVGAFEYSDRTALTAGERPRYLRIADQDSSYGNPGAWQTWNNFFSGQGSARDPSCETFNDGNEDLGQIGALPSGTPASLNRCFLYYGEWQDFARPSVNYTLFNNFTYEPADWLTLEFQMSHNYRESQLVSSPSNAVTPRPNQQLLRVPENHPANPFSRDVMPYFWRPFTKIGTLPSVTEGNGYMRTVYSYYTDSYKFGGTFDIADTTWQGESWVGYQQYRRDIYDDAYSLTRMSAALRGEGGPNGNEWFNPFGSADPRSPDYIAGVTDNSQQLVDWLVVPNYYEVDRSRLAYWDTVFNGEVIDIPSGTILAAAGFQFRKERDWSNNNPLAVARDNLTSDITAYIDPIEARDSNVRSAFVELEIPFFQDTFMGSMGLKAAARHEDFYTLGYSTTKPKASLLWELRDSLSLRASYGESFLAPSATQLRPAIQENCTDVPDDDPDPITGESMNGRPSCSSGNPNLLPESSEIVNFGVTWEPIDGLSINLDYQEIEYVDKIESLVSDEVTAVQFQDFLAATSFTEDTYDTSNPDHVVQGVAWVLANPNPLVERFADGRVDAIIRAPVNYAAQYVEGFDLRMRYGFDYRDWGNFSVSLNGNYYTRWEYQQSPTSPIQDARGFSNSATGFAPPISKWKGTFSLNWFNMNHSAGITTRYLDEMIYDETTSTIGYDLADFPKIRAITKMDARYSYRFSVDRLVEADARLTVGINNVFDRMAQRLPQAGGMETRVDDPFGRQFYVSLDFDL</sequence>
<feature type="signal peptide" evidence="6">
    <location>
        <begin position="1"/>
        <end position="24"/>
    </location>
</feature>
<comment type="similarity">
    <text evidence="4">Belongs to the TonB-dependent receptor family.</text>
</comment>
<name>A0A916VIK4_9GAMM</name>
<keyword evidence="10" id="KW-1185">Reference proteome</keyword>
<organism evidence="9 10">
    <name type="scientific">Pseudohongiella nitratireducens</name>
    <dbReference type="NCBI Taxonomy" id="1768907"/>
    <lineage>
        <taxon>Bacteria</taxon>
        <taxon>Pseudomonadati</taxon>
        <taxon>Pseudomonadota</taxon>
        <taxon>Gammaproteobacteria</taxon>
        <taxon>Pseudomonadales</taxon>
        <taxon>Pseudohongiellaceae</taxon>
        <taxon>Pseudohongiella</taxon>
    </lineage>
</organism>
<reference evidence="9" key="1">
    <citation type="journal article" date="2014" name="Int. J. Syst. Evol. Microbiol.">
        <title>Complete genome sequence of Corynebacterium casei LMG S-19264T (=DSM 44701T), isolated from a smear-ripened cheese.</title>
        <authorList>
            <consortium name="US DOE Joint Genome Institute (JGI-PGF)"/>
            <person name="Walter F."/>
            <person name="Albersmeier A."/>
            <person name="Kalinowski J."/>
            <person name="Ruckert C."/>
        </authorList>
    </citation>
    <scope>NUCLEOTIDE SEQUENCE</scope>
    <source>
        <strain evidence="9">CGMCC 1.15425</strain>
    </source>
</reference>
<evidence type="ECO:0000259" key="7">
    <source>
        <dbReference type="Pfam" id="PF00593"/>
    </source>
</evidence>
<dbReference type="Proteomes" id="UP000627715">
    <property type="component" value="Unassembled WGS sequence"/>
</dbReference>
<proteinExistence type="inferred from homology"/>